<dbReference type="SUPFAM" id="SSF51161">
    <property type="entry name" value="Trimeric LpxA-like enzymes"/>
    <property type="match status" value="1"/>
</dbReference>
<proteinExistence type="predicted"/>
<dbReference type="InterPro" id="IPR011004">
    <property type="entry name" value="Trimer_LpxA-like_sf"/>
</dbReference>
<dbReference type="EMBL" id="VFPJ01000001">
    <property type="protein sequence ID" value="TQM39542.1"/>
    <property type="molecule type" value="Genomic_DNA"/>
</dbReference>
<evidence type="ECO:0000313" key="1">
    <source>
        <dbReference type="EMBL" id="TQM39542.1"/>
    </source>
</evidence>
<sequence length="228" mass="24558">MKTILQKIIQLRNPNFEFDQNLNSTTLLHFIGVQFCNLCRGLKVLFFLRNPKGMMLGTSVTFFNISQIKWGKFLKLGSHVQLSALGLDGIQLGNNVGIGAFSRIVISTSLNQLGTYIKIGNNVGIGEFAYLGGAGGLTIGNDCIVGQYFSCHPENHVFTDVNQPIRNQGVTRKGIDIGNDCWIGSKVTILDGVSIGHGCVIASGSVVTKSFGDRAIIGGVPAKLLKTR</sequence>
<reference evidence="1 2" key="1">
    <citation type="submission" date="2019-06" db="EMBL/GenBank/DDBJ databases">
        <title>Genomic Encyclopedia of Archaeal and Bacterial Type Strains, Phase II (KMG-II): from individual species to whole genera.</title>
        <authorList>
            <person name="Goeker M."/>
        </authorList>
    </citation>
    <scope>NUCLEOTIDE SEQUENCE [LARGE SCALE GENOMIC DNA]</scope>
    <source>
        <strain evidence="1 2">DSM 24789</strain>
    </source>
</reference>
<evidence type="ECO:0000313" key="2">
    <source>
        <dbReference type="Proteomes" id="UP000320773"/>
    </source>
</evidence>
<name>A0A543G0D3_9FLAO</name>
<dbReference type="Gene3D" id="2.160.10.10">
    <property type="entry name" value="Hexapeptide repeat proteins"/>
    <property type="match status" value="1"/>
</dbReference>
<protein>
    <submittedName>
        <fullName evidence="1">Acetyltransferase-like isoleucine patch superfamily enzyme</fullName>
    </submittedName>
</protein>
<organism evidence="1 2">
    <name type="scientific">Flavobacterium branchiophilum</name>
    <dbReference type="NCBI Taxonomy" id="55197"/>
    <lineage>
        <taxon>Bacteria</taxon>
        <taxon>Pseudomonadati</taxon>
        <taxon>Bacteroidota</taxon>
        <taxon>Flavobacteriia</taxon>
        <taxon>Flavobacteriales</taxon>
        <taxon>Flavobacteriaceae</taxon>
        <taxon>Flavobacterium</taxon>
    </lineage>
</organism>
<dbReference type="Pfam" id="PF00132">
    <property type="entry name" value="Hexapep"/>
    <property type="match status" value="1"/>
</dbReference>
<dbReference type="InterPro" id="IPR051159">
    <property type="entry name" value="Hexapeptide_acetyltransf"/>
</dbReference>
<dbReference type="InterPro" id="IPR001451">
    <property type="entry name" value="Hexapep"/>
</dbReference>
<accession>A0A543G0D3</accession>
<gene>
    <name evidence="1" type="ORF">BC670_0342</name>
</gene>
<dbReference type="CDD" id="cd04647">
    <property type="entry name" value="LbH_MAT_like"/>
    <property type="match status" value="1"/>
</dbReference>
<keyword evidence="1" id="KW-0808">Transferase</keyword>
<dbReference type="Proteomes" id="UP000320773">
    <property type="component" value="Unassembled WGS sequence"/>
</dbReference>
<dbReference type="GO" id="GO:0016740">
    <property type="term" value="F:transferase activity"/>
    <property type="evidence" value="ECO:0007669"/>
    <property type="project" value="UniProtKB-KW"/>
</dbReference>
<dbReference type="PANTHER" id="PTHR23416">
    <property type="entry name" value="SIALIC ACID SYNTHASE-RELATED"/>
    <property type="match status" value="1"/>
</dbReference>
<dbReference type="AlphaFoldDB" id="A0A543G0D3"/>
<comment type="caution">
    <text evidence="1">The sequence shown here is derived from an EMBL/GenBank/DDBJ whole genome shotgun (WGS) entry which is preliminary data.</text>
</comment>
<dbReference type="PANTHER" id="PTHR23416:SF78">
    <property type="entry name" value="LIPOPOLYSACCHARIDE BIOSYNTHESIS O-ACETYL TRANSFERASE WBBJ-RELATED"/>
    <property type="match status" value="1"/>
</dbReference>